<name>A0A163JK91_ABSGL</name>
<comment type="subcellular location">
    <subcellularLocation>
        <location evidence="4">Mitochondrion inner membrane</location>
        <topology evidence="4">Peripheral membrane protein</topology>
        <orientation evidence="4">Matrix side</orientation>
    </subcellularLocation>
</comment>
<dbReference type="InterPro" id="IPR029063">
    <property type="entry name" value="SAM-dependent_MTases_sf"/>
</dbReference>
<dbReference type="STRING" id="4829.A0A163JK91"/>
<comment type="caution">
    <text evidence="4">Lacks conserved residue(s) required for the propagation of feature annotation.</text>
</comment>
<keyword evidence="4" id="KW-0831">Ubiquinone biosynthesis</keyword>
<dbReference type="PROSITE" id="PS01183">
    <property type="entry name" value="UBIE_1"/>
    <property type="match status" value="1"/>
</dbReference>
<accession>A0A163JK91</accession>
<dbReference type="GO" id="GO:0032259">
    <property type="term" value="P:methylation"/>
    <property type="evidence" value="ECO:0007669"/>
    <property type="project" value="UniProtKB-KW"/>
</dbReference>
<dbReference type="Pfam" id="PF01209">
    <property type="entry name" value="Ubie_methyltran"/>
    <property type="match status" value="1"/>
</dbReference>
<feature type="compositionally biased region" description="Low complexity" evidence="5">
    <location>
        <begin position="37"/>
        <end position="46"/>
    </location>
</feature>
<protein>
    <recommendedName>
        <fullName evidence="4">2-methoxy-6-polyprenyl-1,4-benzoquinol methylase, mitochondrial</fullName>
        <ecNumber evidence="4">2.1.1.201</ecNumber>
    </recommendedName>
    <alternativeName>
        <fullName evidence="4">Ubiquinone biosynthesis methyltransferase COQ5</fullName>
    </alternativeName>
</protein>
<sequence length="303" mass="34135">MSRALLNTCRNVTRQYRSPLAAPFSTSAHRLHQSPAQQQQQQQQQQAGKTTHFGFRDVAEEEKESLVHKVFANVAGNYDVMNDAMSLGIHRIWKDQFIRSMAPGPGTKLLDVAGGTGDIALRFLDYCRNIHRDSTASVTMVDINPHMLEEGKKRFQTTPYAHTNQADFLVQNAEHLVDIPDESVDVYTIAFGIRNCTHVDRVVKEAYRVLKPGGRFMCLEFAQVDNPVIGKFYDIYSFDVIPALGQIIANDRDSYQYLVESIRKFPPQADFAQIIRDQGFKTIGSGYEDLTFGVAAIHSGFKI</sequence>
<feature type="binding site" evidence="4">
    <location>
        <position position="116"/>
    </location>
    <ligand>
        <name>S-adenosyl-L-methionine</name>
        <dbReference type="ChEBI" id="CHEBI:59789"/>
    </ligand>
</feature>
<keyword evidence="7" id="KW-1185">Reference proteome</keyword>
<keyword evidence="4" id="KW-0999">Mitochondrion inner membrane</keyword>
<dbReference type="FunCoup" id="A0A163JK91">
    <property type="interactions" value="339"/>
</dbReference>
<dbReference type="Gene3D" id="3.40.50.150">
    <property type="entry name" value="Vaccinia Virus protein VP39"/>
    <property type="match status" value="1"/>
</dbReference>
<evidence type="ECO:0000256" key="2">
    <source>
        <dbReference type="ARBA" id="ARBA00022679"/>
    </source>
</evidence>
<dbReference type="PANTHER" id="PTHR43591">
    <property type="entry name" value="METHYLTRANSFERASE"/>
    <property type="match status" value="1"/>
</dbReference>
<keyword evidence="4" id="KW-0472">Membrane</keyword>
<dbReference type="PROSITE" id="PS51608">
    <property type="entry name" value="SAM_MT_UBIE"/>
    <property type="match status" value="1"/>
</dbReference>
<dbReference type="InterPro" id="IPR023576">
    <property type="entry name" value="UbiE/COQ5_MeTrFase_CS"/>
</dbReference>
<dbReference type="PANTHER" id="PTHR43591:SF24">
    <property type="entry name" value="2-METHOXY-6-POLYPRENYL-1,4-BENZOQUINOL METHYLASE, MITOCHONDRIAL"/>
    <property type="match status" value="1"/>
</dbReference>
<evidence type="ECO:0000313" key="7">
    <source>
        <dbReference type="Proteomes" id="UP000078561"/>
    </source>
</evidence>
<dbReference type="CDD" id="cd02440">
    <property type="entry name" value="AdoMet_MTases"/>
    <property type="match status" value="1"/>
</dbReference>
<feature type="binding site" evidence="4">
    <location>
        <position position="142"/>
    </location>
    <ligand>
        <name>S-adenosyl-L-methionine</name>
        <dbReference type="ChEBI" id="CHEBI:59789"/>
    </ligand>
</feature>
<dbReference type="AlphaFoldDB" id="A0A163JK91"/>
<dbReference type="InterPro" id="IPR004033">
    <property type="entry name" value="UbiE/COQ5_MeTrFase"/>
</dbReference>
<evidence type="ECO:0000256" key="3">
    <source>
        <dbReference type="ARBA" id="ARBA00022691"/>
    </source>
</evidence>
<dbReference type="EMBL" id="LT553587">
    <property type="protein sequence ID" value="SAM01731.1"/>
    <property type="molecule type" value="Genomic_DNA"/>
</dbReference>
<keyword evidence="4" id="KW-0496">Mitochondrion</keyword>
<comment type="pathway">
    <text evidence="4">Cofactor biosynthesis; ubiquinone biosynthesis.</text>
</comment>
<comment type="function">
    <text evidence="4">Methyltransferase required for the conversion of 2-polyprenyl-6-methoxy-1,4-benzoquinol (DDMQH2) to 2-polyprenyl-3-methyl-6-methoxy-1,4-benzoquinol (DMQH2).</text>
</comment>
<comment type="subunit">
    <text evidence="4">Component of a multi-subunit COQ enzyme complex, composed of at least COQ3, COQ4, COQ5, COQ6, COQ7 and COQ9.</text>
</comment>
<dbReference type="GO" id="GO:0008425">
    <property type="term" value="F:2-methoxy-6-polyprenyl-1,4-benzoquinol methyltransferase activity"/>
    <property type="evidence" value="ECO:0007669"/>
    <property type="project" value="UniProtKB-UniRule"/>
</dbReference>
<keyword evidence="3 4" id="KW-0949">S-adenosyl-L-methionine</keyword>
<dbReference type="UniPathway" id="UPA00232"/>
<evidence type="ECO:0000256" key="4">
    <source>
        <dbReference type="HAMAP-Rule" id="MF_03191"/>
    </source>
</evidence>
<dbReference type="HAMAP" id="MF_01813">
    <property type="entry name" value="MenG_UbiE_methyltr"/>
    <property type="match status" value="1"/>
</dbReference>
<gene>
    <name evidence="6" type="primary">ABSGL_07480.1 scaffold 8890</name>
    <name evidence="4" type="synonym">COQ5</name>
</gene>
<dbReference type="OMA" id="MNDVMSM"/>
<feature type="region of interest" description="Disordered" evidence="5">
    <location>
        <begin position="26"/>
        <end position="51"/>
    </location>
</feature>
<dbReference type="Proteomes" id="UP000078561">
    <property type="component" value="Unassembled WGS sequence"/>
</dbReference>
<keyword evidence="1 4" id="KW-0489">Methyltransferase</keyword>
<evidence type="ECO:0000313" key="6">
    <source>
        <dbReference type="EMBL" id="SAM01731.1"/>
    </source>
</evidence>
<dbReference type="GO" id="GO:0031314">
    <property type="term" value="C:extrinsic component of mitochondrial inner membrane"/>
    <property type="evidence" value="ECO:0007669"/>
    <property type="project" value="UniProtKB-UniRule"/>
</dbReference>
<reference evidence="6" key="1">
    <citation type="submission" date="2016-04" db="EMBL/GenBank/DDBJ databases">
        <authorList>
            <person name="Evans L.H."/>
            <person name="Alamgir A."/>
            <person name="Owens N."/>
            <person name="Weber N.D."/>
            <person name="Virtaneva K."/>
            <person name="Barbian K."/>
            <person name="Babar A."/>
            <person name="Rosenke K."/>
        </authorList>
    </citation>
    <scope>NUCLEOTIDE SEQUENCE [LARGE SCALE GENOMIC DNA]</scope>
    <source>
        <strain evidence="6">CBS 101.48</strain>
    </source>
</reference>
<evidence type="ECO:0000256" key="1">
    <source>
        <dbReference type="ARBA" id="ARBA00022603"/>
    </source>
</evidence>
<comment type="catalytic activity">
    <reaction evidence="4">
        <text>a 2-methoxy-6-(all-trans-polyprenyl)benzene-1,4-diol + S-adenosyl-L-methionine = a 5-methoxy-2-methyl-3-(all-trans-polyprenyl)benzene-1,4-diol + S-adenosyl-L-homocysteine + H(+)</text>
        <dbReference type="Rhea" id="RHEA:28286"/>
        <dbReference type="Rhea" id="RHEA-COMP:10858"/>
        <dbReference type="Rhea" id="RHEA-COMP:10859"/>
        <dbReference type="ChEBI" id="CHEBI:15378"/>
        <dbReference type="ChEBI" id="CHEBI:57856"/>
        <dbReference type="ChEBI" id="CHEBI:59789"/>
        <dbReference type="ChEBI" id="CHEBI:84166"/>
        <dbReference type="ChEBI" id="CHEBI:84167"/>
        <dbReference type="EC" id="2.1.1.201"/>
    </reaction>
</comment>
<proteinExistence type="inferred from homology"/>
<evidence type="ECO:0000256" key="5">
    <source>
        <dbReference type="SAM" id="MobiDB-lite"/>
    </source>
</evidence>
<dbReference type="InParanoid" id="A0A163JK91"/>
<organism evidence="6">
    <name type="scientific">Absidia glauca</name>
    <name type="common">Pin mould</name>
    <dbReference type="NCBI Taxonomy" id="4829"/>
    <lineage>
        <taxon>Eukaryota</taxon>
        <taxon>Fungi</taxon>
        <taxon>Fungi incertae sedis</taxon>
        <taxon>Mucoromycota</taxon>
        <taxon>Mucoromycotina</taxon>
        <taxon>Mucoromycetes</taxon>
        <taxon>Mucorales</taxon>
        <taxon>Cunninghamellaceae</taxon>
        <taxon>Absidia</taxon>
    </lineage>
</organism>
<dbReference type="EC" id="2.1.1.201" evidence="4"/>
<comment type="similarity">
    <text evidence="4">Belongs to the class I-like SAM-binding methyltransferase superfamily. MenG/UbiE family.</text>
</comment>
<dbReference type="SUPFAM" id="SSF53335">
    <property type="entry name" value="S-adenosyl-L-methionine-dependent methyltransferases"/>
    <property type="match status" value="1"/>
</dbReference>
<dbReference type="NCBIfam" id="TIGR01934">
    <property type="entry name" value="MenG_MenH_UbiE"/>
    <property type="match status" value="1"/>
</dbReference>
<dbReference type="FunFam" id="3.40.50.150:FF:000208">
    <property type="entry name" value="2-methoxy-6-polyprenyl-1,4-benzoquinol methylase, mitochondrial"/>
    <property type="match status" value="1"/>
</dbReference>
<dbReference type="OrthoDB" id="8300214at2759"/>
<feature type="binding site" evidence="4">
    <location>
        <begin position="172"/>
        <end position="173"/>
    </location>
    <ligand>
        <name>S-adenosyl-L-methionine</name>
        <dbReference type="ChEBI" id="CHEBI:59789"/>
    </ligand>
</feature>
<keyword evidence="2 4" id="KW-0808">Transferase</keyword>